<name>A0A4V6D7V0_SETVI</name>
<keyword evidence="1" id="KW-0472">Membrane</keyword>
<protein>
    <submittedName>
        <fullName evidence="2">Uncharacterized protein</fullName>
    </submittedName>
</protein>
<proteinExistence type="predicted"/>
<feature type="transmembrane region" description="Helical" evidence="1">
    <location>
        <begin position="70"/>
        <end position="90"/>
    </location>
</feature>
<accession>A0A4V6D7V0</accession>
<dbReference type="Gramene" id="TKW19676">
    <property type="protein sequence ID" value="TKW19676"/>
    <property type="gene ID" value="SEVIR_4G036000v2"/>
</dbReference>
<evidence type="ECO:0000313" key="3">
    <source>
        <dbReference type="Proteomes" id="UP000298652"/>
    </source>
</evidence>
<sequence>MTNMPLPPHIAREARMSSPWCPNPCYIYARARVSVPPPPSQTTNQPRNKLRKKKIAAAAAMAGQQSTRMVAMLLAALVVVAASLPAATAYGCYDDCYERCANGKVDPACTKMCNQACGPDGGAAAAAGGAAAAPTA</sequence>
<keyword evidence="3" id="KW-1185">Reference proteome</keyword>
<dbReference type="EMBL" id="CM016555">
    <property type="protein sequence ID" value="TKW19676.1"/>
    <property type="molecule type" value="Genomic_DNA"/>
</dbReference>
<reference evidence="2" key="1">
    <citation type="submission" date="2019-03" db="EMBL/GenBank/DDBJ databases">
        <title>WGS assembly of Setaria viridis.</title>
        <authorList>
            <person name="Huang P."/>
            <person name="Jenkins J."/>
            <person name="Grimwood J."/>
            <person name="Barry K."/>
            <person name="Healey A."/>
            <person name="Mamidi S."/>
            <person name="Sreedasyam A."/>
            <person name="Shu S."/>
            <person name="Feldman M."/>
            <person name="Wu J."/>
            <person name="Yu Y."/>
            <person name="Chen C."/>
            <person name="Johnson J."/>
            <person name="Rokhsar D."/>
            <person name="Baxter I."/>
            <person name="Schmutz J."/>
            <person name="Brutnell T."/>
            <person name="Kellogg E."/>
        </authorList>
    </citation>
    <scope>NUCLEOTIDE SEQUENCE [LARGE SCALE GENOMIC DNA]</scope>
</reference>
<dbReference type="Proteomes" id="UP000298652">
    <property type="component" value="Chromosome 4"/>
</dbReference>
<gene>
    <name evidence="2" type="ORF">SEVIR_4G036000v2</name>
</gene>
<evidence type="ECO:0000256" key="1">
    <source>
        <dbReference type="SAM" id="Phobius"/>
    </source>
</evidence>
<dbReference type="AlphaFoldDB" id="A0A4V6D7V0"/>
<dbReference type="OMA" id="ARMSSPW"/>
<keyword evidence="1" id="KW-1133">Transmembrane helix</keyword>
<evidence type="ECO:0000313" key="2">
    <source>
        <dbReference type="EMBL" id="TKW19676.1"/>
    </source>
</evidence>
<keyword evidence="1" id="KW-0812">Transmembrane</keyword>
<organism evidence="2 3">
    <name type="scientific">Setaria viridis</name>
    <name type="common">Green bristlegrass</name>
    <name type="synonym">Setaria italica subsp. viridis</name>
    <dbReference type="NCBI Taxonomy" id="4556"/>
    <lineage>
        <taxon>Eukaryota</taxon>
        <taxon>Viridiplantae</taxon>
        <taxon>Streptophyta</taxon>
        <taxon>Embryophyta</taxon>
        <taxon>Tracheophyta</taxon>
        <taxon>Spermatophyta</taxon>
        <taxon>Magnoliopsida</taxon>
        <taxon>Liliopsida</taxon>
        <taxon>Poales</taxon>
        <taxon>Poaceae</taxon>
        <taxon>PACMAD clade</taxon>
        <taxon>Panicoideae</taxon>
        <taxon>Panicodae</taxon>
        <taxon>Paniceae</taxon>
        <taxon>Cenchrinae</taxon>
        <taxon>Setaria</taxon>
    </lineage>
</organism>